<feature type="domain" description="NADPH-dependent FMN reductase-like" evidence="1">
    <location>
        <begin position="2"/>
        <end position="137"/>
    </location>
</feature>
<comment type="caution">
    <text evidence="2">The sequence shown here is derived from an EMBL/GenBank/DDBJ whole genome shotgun (WGS) entry which is preliminary data.</text>
</comment>
<protein>
    <submittedName>
        <fullName evidence="2">NAD(P)H-dependent oxidoreductase</fullName>
    </submittedName>
</protein>
<dbReference type="SUPFAM" id="SSF52218">
    <property type="entry name" value="Flavoproteins"/>
    <property type="match status" value="1"/>
</dbReference>
<dbReference type="InterPro" id="IPR050712">
    <property type="entry name" value="NAD(P)H-dep_reductase"/>
</dbReference>
<proteinExistence type="predicted"/>
<dbReference type="Proteomes" id="UP000666915">
    <property type="component" value="Unassembled WGS sequence"/>
</dbReference>
<evidence type="ECO:0000313" key="3">
    <source>
        <dbReference type="Proteomes" id="UP000666915"/>
    </source>
</evidence>
<dbReference type="Gene3D" id="3.40.50.360">
    <property type="match status" value="1"/>
</dbReference>
<gene>
    <name evidence="2" type="ORF">J4557_00205</name>
</gene>
<dbReference type="Pfam" id="PF03358">
    <property type="entry name" value="FMN_red"/>
    <property type="match status" value="1"/>
</dbReference>
<accession>A0ABS3QPM3</accession>
<dbReference type="InterPro" id="IPR029039">
    <property type="entry name" value="Flavoprotein-like_sf"/>
</dbReference>
<dbReference type="PANTHER" id="PTHR30543">
    <property type="entry name" value="CHROMATE REDUCTASE"/>
    <property type="match status" value="1"/>
</dbReference>
<organism evidence="2 3">
    <name type="scientific">Actinomadura nitritigenes</name>
    <dbReference type="NCBI Taxonomy" id="134602"/>
    <lineage>
        <taxon>Bacteria</taxon>
        <taxon>Bacillati</taxon>
        <taxon>Actinomycetota</taxon>
        <taxon>Actinomycetes</taxon>
        <taxon>Streptosporangiales</taxon>
        <taxon>Thermomonosporaceae</taxon>
        <taxon>Actinomadura</taxon>
    </lineage>
</organism>
<dbReference type="PANTHER" id="PTHR30543:SF21">
    <property type="entry name" value="NAD(P)H-DEPENDENT FMN REDUCTASE LOT6"/>
    <property type="match status" value="1"/>
</dbReference>
<name>A0ABS3QPM3_9ACTN</name>
<sequence>MLMICGSLRKGSTNEAALRTALAVAPPSLDGTMYTGMGDLPHFNPDDDREPLHPAVAGLRAAIGAADALLLCTPEYAGALPGSFKNLLDWTIGGGEVYGKPVAWMNVASPAAPAGGEDAHASLRKVLGYAGAEIVETACARVPVTRPDVGEDGLVRAEALRDQIAGALGALAAHLAASRPRAEGQ</sequence>
<dbReference type="EMBL" id="JAGEOK010000001">
    <property type="protein sequence ID" value="MBO2435929.1"/>
    <property type="molecule type" value="Genomic_DNA"/>
</dbReference>
<evidence type="ECO:0000313" key="2">
    <source>
        <dbReference type="EMBL" id="MBO2435929.1"/>
    </source>
</evidence>
<keyword evidence="3" id="KW-1185">Reference proteome</keyword>
<evidence type="ECO:0000259" key="1">
    <source>
        <dbReference type="Pfam" id="PF03358"/>
    </source>
</evidence>
<reference evidence="2 3" key="1">
    <citation type="submission" date="2021-03" db="EMBL/GenBank/DDBJ databases">
        <authorList>
            <person name="Kanchanasin P."/>
            <person name="Saeng-In P."/>
            <person name="Phongsopitanun W."/>
            <person name="Yuki M."/>
            <person name="Kudo T."/>
            <person name="Ohkuma M."/>
            <person name="Tanasupawat S."/>
        </authorList>
    </citation>
    <scope>NUCLEOTIDE SEQUENCE [LARGE SCALE GENOMIC DNA]</scope>
    <source>
        <strain evidence="2 3">L46</strain>
    </source>
</reference>
<dbReference type="InterPro" id="IPR005025">
    <property type="entry name" value="FMN_Rdtase-like_dom"/>
</dbReference>